<dbReference type="AlphaFoldDB" id="A0AAP0BGV6"/>
<name>A0AAP0BGV6_9ASPA</name>
<dbReference type="EMBL" id="JBBWWQ010000009">
    <property type="protein sequence ID" value="KAK8938722.1"/>
    <property type="molecule type" value="Genomic_DNA"/>
</dbReference>
<protein>
    <submittedName>
        <fullName evidence="1">Polynucleotide 5'-hydroxyl-kinase NOL9</fullName>
    </submittedName>
</protein>
<gene>
    <name evidence="1" type="ORF">KSP39_PZI011096</name>
</gene>
<evidence type="ECO:0000313" key="2">
    <source>
        <dbReference type="Proteomes" id="UP001418222"/>
    </source>
</evidence>
<dbReference type="InterPro" id="IPR027417">
    <property type="entry name" value="P-loop_NTPase"/>
</dbReference>
<keyword evidence="2" id="KW-1185">Reference proteome</keyword>
<sequence length="102" mass="11388">MCRSAAALPRQASHVLPQWADALHEITGASPIPSIAVICGAKNNSKSTYSRLLLNSLLQRYDRVDYLDTDGRFVHEELEKAVCDGWMTAKSEQAREPARMEE</sequence>
<evidence type="ECO:0000313" key="1">
    <source>
        <dbReference type="EMBL" id="KAK8938722.1"/>
    </source>
</evidence>
<dbReference type="Proteomes" id="UP001418222">
    <property type="component" value="Unassembled WGS sequence"/>
</dbReference>
<reference evidence="1 2" key="1">
    <citation type="journal article" date="2022" name="Nat. Plants">
        <title>Genomes of leafy and leafless Platanthera orchids illuminate the evolution of mycoheterotrophy.</title>
        <authorList>
            <person name="Li M.H."/>
            <person name="Liu K.W."/>
            <person name="Li Z."/>
            <person name="Lu H.C."/>
            <person name="Ye Q.L."/>
            <person name="Zhang D."/>
            <person name="Wang J.Y."/>
            <person name="Li Y.F."/>
            <person name="Zhong Z.M."/>
            <person name="Liu X."/>
            <person name="Yu X."/>
            <person name="Liu D.K."/>
            <person name="Tu X.D."/>
            <person name="Liu B."/>
            <person name="Hao Y."/>
            <person name="Liao X.Y."/>
            <person name="Jiang Y.T."/>
            <person name="Sun W.H."/>
            <person name="Chen J."/>
            <person name="Chen Y.Q."/>
            <person name="Ai Y."/>
            <person name="Zhai J.W."/>
            <person name="Wu S.S."/>
            <person name="Zhou Z."/>
            <person name="Hsiao Y.Y."/>
            <person name="Wu W.L."/>
            <person name="Chen Y.Y."/>
            <person name="Lin Y.F."/>
            <person name="Hsu J.L."/>
            <person name="Li C.Y."/>
            <person name="Wang Z.W."/>
            <person name="Zhao X."/>
            <person name="Zhong W.Y."/>
            <person name="Ma X.K."/>
            <person name="Ma L."/>
            <person name="Huang J."/>
            <person name="Chen G.Z."/>
            <person name="Huang M.Z."/>
            <person name="Huang L."/>
            <person name="Peng D.H."/>
            <person name="Luo Y.B."/>
            <person name="Zou S.Q."/>
            <person name="Chen S.P."/>
            <person name="Lan S."/>
            <person name="Tsai W.C."/>
            <person name="Van de Peer Y."/>
            <person name="Liu Z.J."/>
        </authorList>
    </citation>
    <scope>NUCLEOTIDE SEQUENCE [LARGE SCALE GENOMIC DNA]</scope>
    <source>
        <strain evidence="1">Lor287</strain>
    </source>
</reference>
<comment type="caution">
    <text evidence="1">The sequence shown here is derived from an EMBL/GenBank/DDBJ whole genome shotgun (WGS) entry which is preliminary data.</text>
</comment>
<organism evidence="1 2">
    <name type="scientific">Platanthera zijinensis</name>
    <dbReference type="NCBI Taxonomy" id="2320716"/>
    <lineage>
        <taxon>Eukaryota</taxon>
        <taxon>Viridiplantae</taxon>
        <taxon>Streptophyta</taxon>
        <taxon>Embryophyta</taxon>
        <taxon>Tracheophyta</taxon>
        <taxon>Spermatophyta</taxon>
        <taxon>Magnoliopsida</taxon>
        <taxon>Liliopsida</taxon>
        <taxon>Asparagales</taxon>
        <taxon>Orchidaceae</taxon>
        <taxon>Orchidoideae</taxon>
        <taxon>Orchideae</taxon>
        <taxon>Orchidinae</taxon>
        <taxon>Platanthera</taxon>
    </lineage>
</organism>
<proteinExistence type="predicted"/>
<dbReference type="Gene3D" id="3.40.50.300">
    <property type="entry name" value="P-loop containing nucleotide triphosphate hydrolases"/>
    <property type="match status" value="1"/>
</dbReference>
<accession>A0AAP0BGV6</accession>